<reference evidence="11 12" key="1">
    <citation type="journal article" date="2017" name="Curr. Biol.">
        <title>The Evolution of Venom by Co-option of Single-Copy Genes.</title>
        <authorList>
            <person name="Martinson E.O."/>
            <person name="Mrinalini"/>
            <person name="Kelkar Y.D."/>
            <person name="Chang C.H."/>
            <person name="Werren J.H."/>
        </authorList>
    </citation>
    <scope>NUCLEOTIDE SEQUENCE [LARGE SCALE GENOMIC DNA]</scope>
    <source>
        <strain evidence="11 12">Alberta</strain>
        <tissue evidence="11">Whole body</tissue>
    </source>
</reference>
<feature type="domain" description="C3H1-type" evidence="10">
    <location>
        <begin position="295"/>
        <end position="332"/>
    </location>
</feature>
<dbReference type="PANTHER" id="PTHR12620">
    <property type="entry name" value="U2 SNRNP AUXILIARY FACTOR, SMALL SUBUNIT"/>
    <property type="match status" value="1"/>
</dbReference>
<dbReference type="PROSITE" id="PS50103">
    <property type="entry name" value="ZF_C3H1"/>
    <property type="match status" value="2"/>
</dbReference>
<evidence type="ECO:0000259" key="9">
    <source>
        <dbReference type="PROSITE" id="PS50102"/>
    </source>
</evidence>
<dbReference type="PRINTS" id="PR01848">
    <property type="entry name" value="U2AUXFACTOR"/>
</dbReference>
<evidence type="ECO:0000256" key="3">
    <source>
        <dbReference type="ARBA" id="ARBA00022771"/>
    </source>
</evidence>
<feature type="coiled-coil region" evidence="8">
    <location>
        <begin position="113"/>
        <end position="147"/>
    </location>
</feature>
<feature type="coiled-coil region" evidence="8">
    <location>
        <begin position="16"/>
        <end position="86"/>
    </location>
</feature>
<evidence type="ECO:0000256" key="8">
    <source>
        <dbReference type="SAM" id="Coils"/>
    </source>
</evidence>
<evidence type="ECO:0000256" key="5">
    <source>
        <dbReference type="ARBA" id="ARBA00022884"/>
    </source>
</evidence>
<gene>
    <name evidence="11" type="ORF">TSAR_011761</name>
</gene>
<dbReference type="Proteomes" id="UP000215335">
    <property type="component" value="Unassembled WGS sequence"/>
</dbReference>
<protein>
    <submittedName>
        <fullName evidence="11">Uncharacterized protein</fullName>
    </submittedName>
</protein>
<organism evidence="11 12">
    <name type="scientific">Trichomalopsis sarcophagae</name>
    <dbReference type="NCBI Taxonomy" id="543379"/>
    <lineage>
        <taxon>Eukaryota</taxon>
        <taxon>Metazoa</taxon>
        <taxon>Ecdysozoa</taxon>
        <taxon>Arthropoda</taxon>
        <taxon>Hexapoda</taxon>
        <taxon>Insecta</taxon>
        <taxon>Pterygota</taxon>
        <taxon>Neoptera</taxon>
        <taxon>Endopterygota</taxon>
        <taxon>Hymenoptera</taxon>
        <taxon>Apocrita</taxon>
        <taxon>Proctotrupomorpha</taxon>
        <taxon>Chalcidoidea</taxon>
        <taxon>Pteromalidae</taxon>
        <taxon>Pteromalinae</taxon>
        <taxon>Trichomalopsis</taxon>
    </lineage>
</organism>
<sequence>MASEFSKRPAHREWRRLAKKERRKRLRQKAARVRDEEADRLEKTLLQSADYLEWLEEQNKQKEEEEKRAQEEHAQLEKAWLEAEDKAQKEWLILQERKAKAREVQLAQEEIIRKEFEDMQDNARKKKEAERRRRDEQKKMFDRMKKEIDAYIDDGSRTPKALRSLNETQPGKEICPFFNKTGACRYGDICSRNHQRPGLSTVILVPNFYTHFSLERHSHEYDTDVRLEYDHRETRNHFRDFYFDVVPELEKFGKIKTLQYCKNTEAHLRGNLYVEYATEREAARALRGLKGRWYAGRQLHCEFVNLKSWRGAICGMMRCPKGSACNFLHVFRNPTEDYGVKSPPLWQKRQELFEKTGSSSRSRGSFSNNSTVILAPNLGLKIITQIFGIIDFKNFLDVDIEHADRIVLECLEDLTGKNMTMVKKEIGIGDGPSLQSPMTEDSRVEEIISTDNRICKETFTNAINIITVVTSIIEETFTITEDQEILMTIGITDTLTMREMTIASINHKEDNSIIMTNSKGDTPIQMVMKITVRVKSGGGKDAP</sequence>
<evidence type="ECO:0000256" key="2">
    <source>
        <dbReference type="ARBA" id="ARBA00022737"/>
    </source>
</evidence>
<dbReference type="InterPro" id="IPR003954">
    <property type="entry name" value="RRM_euk-type"/>
</dbReference>
<keyword evidence="2" id="KW-0677">Repeat</keyword>
<keyword evidence="1 7" id="KW-0479">Metal-binding</keyword>
<evidence type="ECO:0000256" key="6">
    <source>
        <dbReference type="PROSITE-ProRule" id="PRU00176"/>
    </source>
</evidence>
<dbReference type="InterPro" id="IPR000571">
    <property type="entry name" value="Znf_CCCH"/>
</dbReference>
<keyword evidence="12" id="KW-1185">Reference proteome</keyword>
<dbReference type="GO" id="GO:0003723">
    <property type="term" value="F:RNA binding"/>
    <property type="evidence" value="ECO:0007669"/>
    <property type="project" value="UniProtKB-UniRule"/>
</dbReference>
<feature type="domain" description="C3H1-type" evidence="10">
    <location>
        <begin position="169"/>
        <end position="197"/>
    </location>
</feature>
<dbReference type="OrthoDB" id="75923at2759"/>
<evidence type="ECO:0000256" key="1">
    <source>
        <dbReference type="ARBA" id="ARBA00022723"/>
    </source>
</evidence>
<dbReference type="Pfam" id="PF00076">
    <property type="entry name" value="RRM_1"/>
    <property type="match status" value="1"/>
</dbReference>
<dbReference type="InterPro" id="IPR012677">
    <property type="entry name" value="Nucleotide-bd_a/b_plait_sf"/>
</dbReference>
<dbReference type="SMART" id="SM00361">
    <property type="entry name" value="RRM_1"/>
    <property type="match status" value="1"/>
</dbReference>
<dbReference type="InterPro" id="IPR035979">
    <property type="entry name" value="RBD_domain_sf"/>
</dbReference>
<dbReference type="GO" id="GO:0008270">
    <property type="term" value="F:zinc ion binding"/>
    <property type="evidence" value="ECO:0007669"/>
    <property type="project" value="UniProtKB-KW"/>
</dbReference>
<dbReference type="SMART" id="SM00356">
    <property type="entry name" value="ZnF_C3H1"/>
    <property type="match status" value="2"/>
</dbReference>
<evidence type="ECO:0000313" key="11">
    <source>
        <dbReference type="EMBL" id="OXU22075.1"/>
    </source>
</evidence>
<evidence type="ECO:0000259" key="10">
    <source>
        <dbReference type="PROSITE" id="PS50103"/>
    </source>
</evidence>
<dbReference type="InterPro" id="IPR009145">
    <property type="entry name" value="U2AF_small"/>
</dbReference>
<evidence type="ECO:0000256" key="4">
    <source>
        <dbReference type="ARBA" id="ARBA00022833"/>
    </source>
</evidence>
<dbReference type="AlphaFoldDB" id="A0A232EUQ8"/>
<dbReference type="GO" id="GO:0089701">
    <property type="term" value="C:U2AF complex"/>
    <property type="evidence" value="ECO:0007669"/>
    <property type="project" value="InterPro"/>
</dbReference>
<accession>A0A232EUQ8</accession>
<dbReference type="EMBL" id="NNAY01002105">
    <property type="protein sequence ID" value="OXU22075.1"/>
    <property type="molecule type" value="Genomic_DNA"/>
</dbReference>
<keyword evidence="4 7" id="KW-0862">Zinc</keyword>
<dbReference type="PROSITE" id="PS50102">
    <property type="entry name" value="RRM"/>
    <property type="match status" value="1"/>
</dbReference>
<dbReference type="Gene3D" id="3.30.70.330">
    <property type="match status" value="1"/>
</dbReference>
<keyword evidence="3 7" id="KW-0863">Zinc-finger</keyword>
<keyword evidence="8" id="KW-0175">Coiled coil</keyword>
<proteinExistence type="predicted"/>
<dbReference type="Pfam" id="PF00642">
    <property type="entry name" value="zf-CCCH"/>
    <property type="match status" value="1"/>
</dbReference>
<dbReference type="GO" id="GO:0000398">
    <property type="term" value="P:mRNA splicing, via spliceosome"/>
    <property type="evidence" value="ECO:0007669"/>
    <property type="project" value="InterPro"/>
</dbReference>
<name>A0A232EUQ8_9HYME</name>
<dbReference type="InterPro" id="IPR000504">
    <property type="entry name" value="RRM_dom"/>
</dbReference>
<feature type="zinc finger region" description="C3H1-type" evidence="7">
    <location>
        <begin position="169"/>
        <end position="197"/>
    </location>
</feature>
<feature type="zinc finger region" description="C3H1-type" evidence="7">
    <location>
        <begin position="295"/>
        <end position="332"/>
    </location>
</feature>
<dbReference type="STRING" id="543379.A0A232EUQ8"/>
<keyword evidence="5 6" id="KW-0694">RNA-binding</keyword>
<evidence type="ECO:0000313" key="12">
    <source>
        <dbReference type="Proteomes" id="UP000215335"/>
    </source>
</evidence>
<feature type="domain" description="RRM" evidence="9">
    <location>
        <begin position="201"/>
        <end position="306"/>
    </location>
</feature>
<dbReference type="SUPFAM" id="SSF54928">
    <property type="entry name" value="RNA-binding domain, RBD"/>
    <property type="match status" value="1"/>
</dbReference>
<evidence type="ECO:0000256" key="7">
    <source>
        <dbReference type="PROSITE-ProRule" id="PRU00723"/>
    </source>
</evidence>
<comment type="caution">
    <text evidence="11">The sequence shown here is derived from an EMBL/GenBank/DDBJ whole genome shotgun (WGS) entry which is preliminary data.</text>
</comment>